<proteinExistence type="predicted"/>
<keyword evidence="6" id="KW-1185">Reference proteome</keyword>
<dbReference type="PANTHER" id="PTHR13161">
    <property type="entry name" value="SPLICING FACTOR SUPPRESSOR OF WHITE APRICOT"/>
    <property type="match status" value="1"/>
</dbReference>
<comment type="caution">
    <text evidence="5">The sequence shown here is derived from an EMBL/GenBank/DDBJ whole genome shotgun (WGS) entry which is preliminary data.</text>
</comment>
<dbReference type="GO" id="GO:0006397">
    <property type="term" value="P:mRNA processing"/>
    <property type="evidence" value="ECO:0007669"/>
    <property type="project" value="UniProtKB-KW"/>
</dbReference>
<feature type="compositionally biased region" description="Low complexity" evidence="3">
    <location>
        <begin position="403"/>
        <end position="414"/>
    </location>
</feature>
<feature type="compositionally biased region" description="Polar residues" evidence="3">
    <location>
        <begin position="286"/>
        <end position="303"/>
    </location>
</feature>
<evidence type="ECO:0000259" key="4">
    <source>
        <dbReference type="SMART" id="SM01141"/>
    </source>
</evidence>
<keyword evidence="2" id="KW-0508">mRNA splicing</keyword>
<feature type="compositionally biased region" description="Low complexity" evidence="3">
    <location>
        <begin position="449"/>
        <end position="461"/>
    </location>
</feature>
<evidence type="ECO:0000256" key="3">
    <source>
        <dbReference type="SAM" id="MobiDB-lite"/>
    </source>
</evidence>
<feature type="compositionally biased region" description="Polar residues" evidence="3">
    <location>
        <begin position="322"/>
        <end position="331"/>
    </location>
</feature>
<feature type="region of interest" description="Disordered" evidence="3">
    <location>
        <begin position="140"/>
        <end position="190"/>
    </location>
</feature>
<dbReference type="InterPro" id="IPR019147">
    <property type="entry name" value="SWAP_N_domain"/>
</dbReference>
<feature type="compositionally biased region" description="Basic and acidic residues" evidence="3">
    <location>
        <begin position="488"/>
        <end position="500"/>
    </location>
</feature>
<dbReference type="EMBL" id="CAKOFQ010007591">
    <property type="protein sequence ID" value="CAH2004452.1"/>
    <property type="molecule type" value="Genomic_DNA"/>
</dbReference>
<evidence type="ECO:0000256" key="1">
    <source>
        <dbReference type="ARBA" id="ARBA00022664"/>
    </source>
</evidence>
<feature type="compositionally biased region" description="Basic residues" evidence="3">
    <location>
        <begin position="415"/>
        <end position="434"/>
    </location>
</feature>
<evidence type="ECO:0000313" key="6">
    <source>
        <dbReference type="Proteomes" id="UP001152888"/>
    </source>
</evidence>
<gene>
    <name evidence="5" type="ORF">ACAOBT_LOCUS28012</name>
</gene>
<accession>A0A9P0LSA1</accession>
<sequence length="577" mass="66037">MWHEARRQERKIRGMLVDYRRRAERRRDFYEKIKADPTQFLQVHGRQCKIHLDPQVAAAADSAVMMPWQGNSDTLIDRFDGRAHLDYIPPLKKEEETELSQEERQLNYERYRIIAQNSFLGISEEKFLKQLQLEEQFGYTEHHQKGKKEQKTGGVAIGFNYDEGTAPAPLPEQPDSDHVAEDSDSDADCSDLDVDLSVNVSKMDAAQAHDMNKHGRQFGMHSNDFYSFLTDDMEEAENRRLAREEEQEKALYAGRKSRRERRYHREKRLANRVLSPPSYAARESPTIPTSLRESKSASRSPSPDNAGKITFITSFGGEEETPSSSKPTTATYADKVKSNLKARSRSSERAVYRRRSRSRSDSKRRRSRSGSRIRSRKSRSRSVSKGKRGRRSKSPFRRRSRSDSNSSRSRSVSVVKRRSRSRSYSRDRKLHSKSSRGSTNRNYKRQPRSSSDSSSSSSSSSRATSPLKRKSYSSSPVKESPNKSRQTQQEDNKMEVDEPPKVLPRYYGRKRSDVSSSEDEDDEGNQSNGEQQKGQSVKSDNSVMGHGNSSGIGTKVKNLSKYDHHRTVEKKKTGVVK</sequence>
<dbReference type="Pfam" id="PF09750">
    <property type="entry name" value="DRY_EERY"/>
    <property type="match status" value="1"/>
</dbReference>
<feature type="compositionally biased region" description="Basic and acidic residues" evidence="3">
    <location>
        <begin position="239"/>
        <end position="249"/>
    </location>
</feature>
<reference evidence="5" key="1">
    <citation type="submission" date="2022-03" db="EMBL/GenBank/DDBJ databases">
        <authorList>
            <person name="Sayadi A."/>
        </authorList>
    </citation>
    <scope>NUCLEOTIDE SEQUENCE</scope>
</reference>
<feature type="region of interest" description="Disordered" evidence="3">
    <location>
        <begin position="239"/>
        <end position="577"/>
    </location>
</feature>
<dbReference type="AlphaFoldDB" id="A0A9P0LSA1"/>
<organism evidence="5 6">
    <name type="scientific">Acanthoscelides obtectus</name>
    <name type="common">Bean weevil</name>
    <name type="synonym">Bruchus obtectus</name>
    <dbReference type="NCBI Taxonomy" id="200917"/>
    <lineage>
        <taxon>Eukaryota</taxon>
        <taxon>Metazoa</taxon>
        <taxon>Ecdysozoa</taxon>
        <taxon>Arthropoda</taxon>
        <taxon>Hexapoda</taxon>
        <taxon>Insecta</taxon>
        <taxon>Pterygota</taxon>
        <taxon>Neoptera</taxon>
        <taxon>Endopterygota</taxon>
        <taxon>Coleoptera</taxon>
        <taxon>Polyphaga</taxon>
        <taxon>Cucujiformia</taxon>
        <taxon>Chrysomeloidea</taxon>
        <taxon>Chrysomelidae</taxon>
        <taxon>Bruchinae</taxon>
        <taxon>Bruchini</taxon>
        <taxon>Acanthoscelides</taxon>
    </lineage>
</organism>
<evidence type="ECO:0000256" key="2">
    <source>
        <dbReference type="ARBA" id="ARBA00023187"/>
    </source>
</evidence>
<dbReference type="SMART" id="SM01141">
    <property type="entry name" value="DRY_EERY"/>
    <property type="match status" value="1"/>
</dbReference>
<dbReference type="InterPro" id="IPR040397">
    <property type="entry name" value="SWAP"/>
</dbReference>
<protein>
    <recommendedName>
        <fullName evidence="4">Suppressor of white apricot N-terminal domain-containing protein</fullName>
    </recommendedName>
</protein>
<dbReference type="OrthoDB" id="10070965at2759"/>
<dbReference type="PANTHER" id="PTHR13161:SF4">
    <property type="entry name" value="CLK4-ASSOCIATING SERINE_ARGININE RICH PROTEIN"/>
    <property type="match status" value="1"/>
</dbReference>
<name>A0A9P0LSA1_ACAOB</name>
<feature type="compositionally biased region" description="Basic and acidic residues" evidence="3">
    <location>
        <begin position="560"/>
        <end position="577"/>
    </location>
</feature>
<feature type="compositionally biased region" description="Basic residues" evidence="3">
    <location>
        <begin position="352"/>
        <end position="400"/>
    </location>
</feature>
<feature type="domain" description="Suppressor of white apricot N-terminal" evidence="4">
    <location>
        <begin position="39"/>
        <end position="165"/>
    </location>
</feature>
<feature type="compositionally biased region" description="Polar residues" evidence="3">
    <location>
        <begin position="472"/>
        <end position="487"/>
    </location>
</feature>
<feature type="compositionally biased region" description="Basic residues" evidence="3">
    <location>
        <begin position="255"/>
        <end position="267"/>
    </location>
</feature>
<evidence type="ECO:0000313" key="5">
    <source>
        <dbReference type="EMBL" id="CAH2004452.1"/>
    </source>
</evidence>
<dbReference type="Proteomes" id="UP001152888">
    <property type="component" value="Unassembled WGS sequence"/>
</dbReference>
<feature type="compositionally biased region" description="Polar residues" evidence="3">
    <location>
        <begin position="525"/>
        <end position="552"/>
    </location>
</feature>
<keyword evidence="1" id="KW-0507">mRNA processing</keyword>
<dbReference type="GO" id="GO:0008380">
    <property type="term" value="P:RNA splicing"/>
    <property type="evidence" value="ECO:0007669"/>
    <property type="project" value="UniProtKB-KW"/>
</dbReference>
<feature type="compositionally biased region" description="Basic and acidic residues" evidence="3">
    <location>
        <begin position="140"/>
        <end position="151"/>
    </location>
</feature>